<dbReference type="Pfam" id="PF06776">
    <property type="entry name" value="IalB"/>
    <property type="match status" value="1"/>
</dbReference>
<keyword evidence="3" id="KW-1185">Reference proteome</keyword>
<feature type="signal peptide" evidence="1">
    <location>
        <begin position="1"/>
        <end position="27"/>
    </location>
</feature>
<evidence type="ECO:0000313" key="3">
    <source>
        <dbReference type="Proteomes" id="UP000199283"/>
    </source>
</evidence>
<reference evidence="2 3" key="1">
    <citation type="submission" date="2016-10" db="EMBL/GenBank/DDBJ databases">
        <authorList>
            <person name="de Groot N.N."/>
        </authorList>
    </citation>
    <scope>NUCLEOTIDE SEQUENCE [LARGE SCALE GENOMIC DNA]</scope>
    <source>
        <strain evidence="2 3">DSM 14858</strain>
    </source>
</reference>
<accession>A0A1H7T439</accession>
<dbReference type="InterPro" id="IPR038696">
    <property type="entry name" value="IalB_sf"/>
</dbReference>
<name>A0A1H7T439_9RHOB</name>
<dbReference type="OrthoDB" id="7861451at2"/>
<keyword evidence="1" id="KW-0732">Signal</keyword>
<dbReference type="Gene3D" id="2.60.40.1880">
    <property type="entry name" value="Invasion associated locus B (IalB) protein"/>
    <property type="match status" value="1"/>
</dbReference>
<dbReference type="Proteomes" id="UP000199283">
    <property type="component" value="Unassembled WGS sequence"/>
</dbReference>
<dbReference type="AlphaFoldDB" id="A0A1H7T439"/>
<organism evidence="2 3">
    <name type="scientific">Jannaschia helgolandensis</name>
    <dbReference type="NCBI Taxonomy" id="188906"/>
    <lineage>
        <taxon>Bacteria</taxon>
        <taxon>Pseudomonadati</taxon>
        <taxon>Pseudomonadota</taxon>
        <taxon>Alphaproteobacteria</taxon>
        <taxon>Rhodobacterales</taxon>
        <taxon>Roseobacteraceae</taxon>
        <taxon>Jannaschia</taxon>
    </lineage>
</organism>
<evidence type="ECO:0000256" key="1">
    <source>
        <dbReference type="SAM" id="SignalP"/>
    </source>
</evidence>
<proteinExistence type="predicted"/>
<dbReference type="EMBL" id="FNZQ01000010">
    <property type="protein sequence ID" value="SEL79044.1"/>
    <property type="molecule type" value="Genomic_DNA"/>
</dbReference>
<evidence type="ECO:0000313" key="2">
    <source>
        <dbReference type="EMBL" id="SEL79044.1"/>
    </source>
</evidence>
<protein>
    <submittedName>
        <fullName evidence="2">Invasion protein IalB, involved in pathogenesis</fullName>
    </submittedName>
</protein>
<dbReference type="InterPro" id="IPR010642">
    <property type="entry name" value="Invasion_prot_B"/>
</dbReference>
<gene>
    <name evidence="2" type="ORF">SAMN04488526_3537</name>
</gene>
<sequence length="159" mass="17309">MSVNGFRLFSLLMICAASIYWPQQSLAAVYEGWAVSCRNDACFAESTVLASDRTWLMTVRARATHPGAEVQVIVPAGVHIASGLFVGVPGGTVKQAQFVRCEARACEAQLKLSEAELLGWKRGRAAQVRYRPRVAVRPVAFELSLSGITAAIQDLEEKQ</sequence>
<dbReference type="STRING" id="188906.SAMN04488526_3537"/>
<feature type="chain" id="PRO_5011457280" evidence="1">
    <location>
        <begin position="28"/>
        <end position="159"/>
    </location>
</feature>